<keyword evidence="1" id="KW-0812">Transmembrane</keyword>
<evidence type="ECO:0000256" key="1">
    <source>
        <dbReference type="SAM" id="Phobius"/>
    </source>
</evidence>
<keyword evidence="1" id="KW-0472">Membrane</keyword>
<evidence type="ECO:0000313" key="3">
    <source>
        <dbReference type="EMBL" id="VAW78166.1"/>
    </source>
</evidence>
<reference evidence="3" key="1">
    <citation type="submission" date="2018-06" db="EMBL/GenBank/DDBJ databases">
        <authorList>
            <person name="Zhirakovskaya E."/>
        </authorList>
    </citation>
    <scope>NUCLEOTIDE SEQUENCE</scope>
</reference>
<feature type="transmembrane region" description="Helical" evidence="1">
    <location>
        <begin position="224"/>
        <end position="244"/>
    </location>
</feature>
<dbReference type="InterPro" id="IPR013424">
    <property type="entry name" value="Ice-binding_C"/>
</dbReference>
<evidence type="ECO:0000259" key="2">
    <source>
        <dbReference type="Pfam" id="PF07589"/>
    </source>
</evidence>
<dbReference type="AlphaFoldDB" id="A0A3B0ZBS0"/>
<accession>A0A3B0ZBS0</accession>
<name>A0A3B0ZBS0_9ZZZZ</name>
<sequence length="253" mass="26893">MKSRLLCAAGACIIAIISPYTQAVPVSAQGTWETTLQGRDLDGNAATFEAYYDTTLDITWLADANYARTVGASSNGRMTLNQALYWVNNLNVNGVTGWRIPTMLDTGRRGCTAIALSGTDCGFNVQTGSAATTVYSEMASLFYDTLGNLAQVDAAGNAQSGAGLTNSGPFSNFVENISYWSGPINQADFSDAWTFRGLNGKQEPLPRSFELMVIPVRSGDISTVPVPAALWLFGSGLLGLVGIARRKMQPLPA</sequence>
<protein>
    <recommendedName>
        <fullName evidence="2">Ice-binding protein C-terminal domain-containing protein</fullName>
    </recommendedName>
</protein>
<organism evidence="3">
    <name type="scientific">hydrothermal vent metagenome</name>
    <dbReference type="NCBI Taxonomy" id="652676"/>
    <lineage>
        <taxon>unclassified sequences</taxon>
        <taxon>metagenomes</taxon>
        <taxon>ecological metagenomes</taxon>
    </lineage>
</organism>
<keyword evidence="1" id="KW-1133">Transmembrane helix</keyword>
<feature type="domain" description="Ice-binding protein C-terminal" evidence="2">
    <location>
        <begin position="223"/>
        <end position="246"/>
    </location>
</feature>
<proteinExistence type="predicted"/>
<gene>
    <name evidence="3" type="ORF">MNBD_GAMMA14-1247</name>
</gene>
<dbReference type="Pfam" id="PF07589">
    <property type="entry name" value="PEP-CTERM"/>
    <property type="match status" value="1"/>
</dbReference>
<dbReference type="EMBL" id="UOFM01000248">
    <property type="protein sequence ID" value="VAW78166.1"/>
    <property type="molecule type" value="Genomic_DNA"/>
</dbReference>